<dbReference type="AlphaFoldDB" id="A0A0X2NLD3"/>
<dbReference type="EMBL" id="FAUH01000010">
    <property type="protein sequence ID" value="CUU66284.1"/>
    <property type="molecule type" value="Genomic_DNA"/>
</dbReference>
<dbReference type="PANTHER" id="PTHR38441:SF1">
    <property type="entry name" value="MEMBRANE PROTEIN"/>
    <property type="match status" value="1"/>
</dbReference>
<dbReference type="InterPro" id="IPR007436">
    <property type="entry name" value="DUF485"/>
</dbReference>
<organism evidence="2 3">
    <name type="scientific">Corynebacterium variabile</name>
    <dbReference type="NCBI Taxonomy" id="1727"/>
    <lineage>
        <taxon>Bacteria</taxon>
        <taxon>Bacillati</taxon>
        <taxon>Actinomycetota</taxon>
        <taxon>Actinomycetes</taxon>
        <taxon>Mycobacteriales</taxon>
        <taxon>Corynebacteriaceae</taxon>
        <taxon>Corynebacterium</taxon>
    </lineage>
</organism>
<feature type="transmembrane region" description="Helical" evidence="1">
    <location>
        <begin position="68"/>
        <end position="90"/>
    </location>
</feature>
<proteinExistence type="predicted"/>
<keyword evidence="3" id="KW-1185">Reference proteome</keyword>
<evidence type="ECO:0000313" key="3">
    <source>
        <dbReference type="Proteomes" id="UP000182498"/>
    </source>
</evidence>
<dbReference type="OrthoDB" id="3543412at2"/>
<keyword evidence="1" id="KW-1133">Transmembrane helix</keyword>
<reference evidence="3" key="1">
    <citation type="submission" date="2015-11" db="EMBL/GenBank/DDBJ databases">
        <authorList>
            <person name="Dugat-Bony E."/>
        </authorList>
    </citation>
    <scope>NUCLEOTIDE SEQUENCE [LARGE SCALE GENOMIC DNA]</scope>
    <source>
        <strain evidence="3">Mu292</strain>
    </source>
</reference>
<evidence type="ECO:0000256" key="1">
    <source>
        <dbReference type="SAM" id="Phobius"/>
    </source>
</evidence>
<gene>
    <name evidence="2" type="ORF">CVAR292_01624</name>
</gene>
<keyword evidence="1" id="KW-0812">Transmembrane</keyword>
<dbReference type="PANTHER" id="PTHR38441">
    <property type="entry name" value="INTEGRAL MEMBRANE PROTEIN-RELATED"/>
    <property type="match status" value="1"/>
</dbReference>
<dbReference type="Pfam" id="PF04341">
    <property type="entry name" value="DUF485"/>
    <property type="match status" value="1"/>
</dbReference>
<dbReference type="Proteomes" id="UP000182498">
    <property type="component" value="Unassembled WGS sequence"/>
</dbReference>
<accession>A0A0X2NLD3</accession>
<feature type="transmembrane region" description="Helical" evidence="1">
    <location>
        <begin position="34"/>
        <end position="56"/>
    </location>
</feature>
<protein>
    <submittedName>
        <fullName evidence="2">Predicted membrane protein</fullName>
    </submittedName>
</protein>
<name>A0A0X2NLD3_9CORY</name>
<evidence type="ECO:0000313" key="2">
    <source>
        <dbReference type="EMBL" id="CUU66284.1"/>
    </source>
</evidence>
<sequence>MSTPDPRHTPTAEEFIATQQSAEFQELRRKRRAFTFPITIAALVWFVAYVILAIFTPDLYANKVWGNINLGLILGLLQFVTTFVITYAYVKYADRELEPRAEDIRNRLERTGPYSDTKTA</sequence>
<dbReference type="RefSeq" id="WP_073884122.1">
    <property type="nucleotide sequence ID" value="NZ_FAUH01000010.1"/>
</dbReference>
<keyword evidence="1" id="KW-0472">Membrane</keyword>